<proteinExistence type="predicted"/>
<evidence type="ECO:0000313" key="3">
    <source>
        <dbReference type="Proteomes" id="UP000239663"/>
    </source>
</evidence>
<dbReference type="CDD" id="cd06587">
    <property type="entry name" value="VOC"/>
    <property type="match status" value="1"/>
</dbReference>
<keyword evidence="3" id="KW-1185">Reference proteome</keyword>
<comment type="caution">
    <text evidence="2">The sequence shown here is derived from an EMBL/GenBank/DDBJ whole genome shotgun (WGS) entry which is preliminary data.</text>
</comment>
<reference evidence="2 3" key="1">
    <citation type="submission" date="2017-12" db="EMBL/GenBank/DDBJ databases">
        <title>Taxonomic description and draft genome of Pradoshia cofamensis Gen. nov., sp. nov., a thermotolerant bacillale isolated from anterior gut of earthworm Eisenia fetida.</title>
        <authorList>
            <person name="Saha T."/>
            <person name="Chakraborty R."/>
        </authorList>
    </citation>
    <scope>NUCLEOTIDE SEQUENCE [LARGE SCALE GENOMIC DNA]</scope>
    <source>
        <strain evidence="2 3">EAG3</strain>
    </source>
</reference>
<dbReference type="InterPro" id="IPR004360">
    <property type="entry name" value="Glyas_Fos-R_dOase_dom"/>
</dbReference>
<name>A0A2S7MZ84_9BACI</name>
<dbReference type="RefSeq" id="WP_104849762.1">
    <property type="nucleotide sequence ID" value="NZ_PKOZ01000006.1"/>
</dbReference>
<evidence type="ECO:0000259" key="1">
    <source>
        <dbReference type="Pfam" id="PF00903"/>
    </source>
</evidence>
<dbReference type="InterPro" id="IPR029068">
    <property type="entry name" value="Glyas_Bleomycin-R_OHBP_Dase"/>
</dbReference>
<dbReference type="EMBL" id="PKOZ01000006">
    <property type="protein sequence ID" value="PQD95057.1"/>
    <property type="molecule type" value="Genomic_DNA"/>
</dbReference>
<dbReference type="SUPFAM" id="SSF54593">
    <property type="entry name" value="Glyoxalase/Bleomycin resistance protein/Dihydroxybiphenyl dioxygenase"/>
    <property type="match status" value="1"/>
</dbReference>
<accession>A0A2S7MZ84</accession>
<dbReference type="Gene3D" id="3.10.180.10">
    <property type="entry name" value="2,3-Dihydroxybiphenyl 1,2-Dioxygenase, domain 1"/>
    <property type="match status" value="1"/>
</dbReference>
<protein>
    <recommendedName>
        <fullName evidence="1">Glyoxalase/fosfomycin resistance/dioxygenase domain-containing protein</fullName>
    </recommendedName>
</protein>
<feature type="domain" description="Glyoxalase/fosfomycin resistance/dioxygenase" evidence="1">
    <location>
        <begin position="2"/>
        <end position="60"/>
    </location>
</feature>
<organism evidence="2 3">
    <name type="scientific">Pradoshia eiseniae</name>
    <dbReference type="NCBI Taxonomy" id="2064768"/>
    <lineage>
        <taxon>Bacteria</taxon>
        <taxon>Bacillati</taxon>
        <taxon>Bacillota</taxon>
        <taxon>Bacilli</taxon>
        <taxon>Bacillales</taxon>
        <taxon>Bacillaceae</taxon>
        <taxon>Pradoshia</taxon>
    </lineage>
</organism>
<dbReference type="OrthoDB" id="9814858at2"/>
<dbReference type="Proteomes" id="UP000239663">
    <property type="component" value="Unassembled WGS sequence"/>
</dbReference>
<gene>
    <name evidence="2" type="ORF">CYL18_12075</name>
</gene>
<evidence type="ECO:0000313" key="2">
    <source>
        <dbReference type="EMBL" id="PQD95057.1"/>
    </source>
</evidence>
<sequence length="105" mass="12212">MRFHHLGLEVFSIDDSLSFYCGYLQFELEQVLLLGGEKIYFLTNGGLRLELVESKEAPNMHICFEVKEFPANLPADKEYHSYENGWESCFFNNGEGQLIELLKRN</sequence>
<dbReference type="Pfam" id="PF00903">
    <property type="entry name" value="Glyoxalase"/>
    <property type="match status" value="1"/>
</dbReference>
<dbReference type="AlphaFoldDB" id="A0A2S7MZ84"/>